<dbReference type="OrthoDB" id="424012at2759"/>
<dbReference type="SUPFAM" id="SSF52768">
    <property type="entry name" value="Arginase/deacetylase"/>
    <property type="match status" value="1"/>
</dbReference>
<proteinExistence type="predicted"/>
<dbReference type="InterPro" id="IPR019154">
    <property type="entry name" value="Arb2-like_domain"/>
</dbReference>
<dbReference type="ESTHER" id="triru-a0a022w2d0">
    <property type="family name" value="Arb2_domain"/>
</dbReference>
<dbReference type="AlphaFoldDB" id="A0A022W2D0"/>
<evidence type="ECO:0000259" key="1">
    <source>
        <dbReference type="Pfam" id="PF09757"/>
    </source>
</evidence>
<evidence type="ECO:0000313" key="2">
    <source>
        <dbReference type="EMBL" id="EZF52213.1"/>
    </source>
</evidence>
<dbReference type="Pfam" id="PF09757">
    <property type="entry name" value="Arb2-like"/>
    <property type="match status" value="1"/>
</dbReference>
<gene>
    <name evidence="2" type="ORF">H103_04634</name>
</gene>
<dbReference type="EMBL" id="KK207855">
    <property type="protein sequence ID" value="EZF52213.1"/>
    <property type="molecule type" value="Genomic_DNA"/>
</dbReference>
<dbReference type="HOGENOM" id="CLU_007727_4_3_1"/>
<dbReference type="Proteomes" id="UP000023758">
    <property type="component" value="Unassembled WGS sequence"/>
</dbReference>
<feature type="domain" description="Arb2-like" evidence="1">
    <location>
        <begin position="85"/>
        <end position="343"/>
    </location>
</feature>
<accession>A0A022W2D0</accession>
<sequence length="350" mass="40108">MTRMLMNLANGKVAVCLEGGYNFRSISKSALAVTRTLMGEPPDRLIAPSASRPAVETVREVAMMHSRYWKCMYPKGPSSNFAGNRVHDIIRQYQAKQLYEEHKLTSLYIYRDTISKSFENQVLASQNYDKVDTLLVIFHDPPELMGIPHPVTNVLEAHNTWLADNVKDYISWAVEHNVGVIDVNIPKHISEADQNSRSYERESPNRALYSEQLAEYLWENYIETNDTSRIFFMGVGDAFLGLANLLINKERVHTMVSGVICFVAENPVRAVASTTITWLSKWYKENSLVFVSHRHMVWEGQENKQKQYKRYGRLVKSTAAHTLNEMLVNHRADVFKWIEERVEAGSESSS</sequence>
<name>A0A022W2D0_TRIRU</name>
<dbReference type="InterPro" id="IPR023696">
    <property type="entry name" value="Ureohydrolase_dom_sf"/>
</dbReference>
<dbReference type="Gene3D" id="3.40.800.20">
    <property type="entry name" value="Histone deacetylase domain"/>
    <property type="match status" value="1"/>
</dbReference>
<reference evidence="2" key="1">
    <citation type="submission" date="2014-02" db="EMBL/GenBank/DDBJ databases">
        <title>The Genome Sequence of Trichophyton rubrum (morphotype fischeri) CBS 288.86.</title>
        <authorList>
            <consortium name="The Broad Institute Genomics Platform"/>
            <person name="Cuomo C.A."/>
            <person name="White T.C."/>
            <person name="Graser Y."/>
            <person name="Martinez-Rossi N."/>
            <person name="Heitman J."/>
            <person name="Young S.K."/>
            <person name="Zeng Q."/>
            <person name="Gargeya S."/>
            <person name="Abouelleil A."/>
            <person name="Alvarado L."/>
            <person name="Chapman S.B."/>
            <person name="Gainer-Dewar J."/>
            <person name="Goldberg J."/>
            <person name="Griggs A."/>
            <person name="Gujja S."/>
            <person name="Hansen M."/>
            <person name="Howarth C."/>
            <person name="Imamovic A."/>
            <person name="Larimer J."/>
            <person name="Martinez D."/>
            <person name="Murphy C."/>
            <person name="Pearson M.D."/>
            <person name="Persinoti G."/>
            <person name="Poon T."/>
            <person name="Priest M."/>
            <person name="Roberts A.D."/>
            <person name="Saif S."/>
            <person name="Shea T.D."/>
            <person name="Sykes S.N."/>
            <person name="Wortman J."/>
            <person name="Nusbaum C."/>
            <person name="Birren B."/>
        </authorList>
    </citation>
    <scope>NUCLEOTIDE SEQUENCE [LARGE SCALE GENOMIC DNA]</scope>
    <source>
        <strain evidence="2">CBS 288.86</strain>
    </source>
</reference>
<organism evidence="2">
    <name type="scientific">Trichophyton rubrum CBS 288.86</name>
    <dbReference type="NCBI Taxonomy" id="1215330"/>
    <lineage>
        <taxon>Eukaryota</taxon>
        <taxon>Fungi</taxon>
        <taxon>Dikarya</taxon>
        <taxon>Ascomycota</taxon>
        <taxon>Pezizomycotina</taxon>
        <taxon>Eurotiomycetes</taxon>
        <taxon>Eurotiomycetidae</taxon>
        <taxon>Onygenales</taxon>
        <taxon>Arthrodermataceae</taxon>
        <taxon>Trichophyton</taxon>
    </lineage>
</organism>
<protein>
    <recommendedName>
        <fullName evidence="1">Arb2-like domain-containing protein</fullName>
    </recommendedName>
</protein>
<dbReference type="InterPro" id="IPR037138">
    <property type="entry name" value="His_deacetylse_dom_sf"/>
</dbReference>